<comment type="caution">
    <text evidence="1">The sequence shown here is derived from an EMBL/GenBank/DDBJ whole genome shotgun (WGS) entry which is preliminary data.</text>
</comment>
<evidence type="ECO:0000313" key="1">
    <source>
        <dbReference type="EMBL" id="KAK9805356.1"/>
    </source>
</evidence>
<organism evidence="1 2">
    <name type="scientific">Symbiochloris irregularis</name>
    <dbReference type="NCBI Taxonomy" id="706552"/>
    <lineage>
        <taxon>Eukaryota</taxon>
        <taxon>Viridiplantae</taxon>
        <taxon>Chlorophyta</taxon>
        <taxon>core chlorophytes</taxon>
        <taxon>Trebouxiophyceae</taxon>
        <taxon>Trebouxiales</taxon>
        <taxon>Trebouxiaceae</taxon>
        <taxon>Symbiochloris</taxon>
    </lineage>
</organism>
<proteinExistence type="predicted"/>
<dbReference type="AlphaFoldDB" id="A0AAW1P753"/>
<sequence>MGAVETVGGSFGYVPIDDKAEQRGHTSVLIIPRACLARRHTVVAEDGEPLYCLKFKDYRFVGINTASMKLSHIKEEGKRTVLCARQANFSRETRVTTQDKEDIATMKHDFMRANNSFKLGTRSYRWTVHSWSFPFRQELIDIGNGRTVATLQRLGLFTRGACLKAWSTGYRSVCAATAGDRGSPGSYS</sequence>
<protein>
    <submittedName>
        <fullName evidence="1">Uncharacterized protein</fullName>
    </submittedName>
</protein>
<dbReference type="EMBL" id="JALJOQ010000044">
    <property type="protein sequence ID" value="KAK9805356.1"/>
    <property type="molecule type" value="Genomic_DNA"/>
</dbReference>
<evidence type="ECO:0000313" key="2">
    <source>
        <dbReference type="Proteomes" id="UP001465755"/>
    </source>
</evidence>
<name>A0AAW1P753_9CHLO</name>
<keyword evidence="2" id="KW-1185">Reference proteome</keyword>
<accession>A0AAW1P753</accession>
<reference evidence="1 2" key="1">
    <citation type="journal article" date="2024" name="Nat. Commun.">
        <title>Phylogenomics reveals the evolutionary origins of lichenization in chlorophyte algae.</title>
        <authorList>
            <person name="Puginier C."/>
            <person name="Libourel C."/>
            <person name="Otte J."/>
            <person name="Skaloud P."/>
            <person name="Haon M."/>
            <person name="Grisel S."/>
            <person name="Petersen M."/>
            <person name="Berrin J.G."/>
            <person name="Delaux P.M."/>
            <person name="Dal Grande F."/>
            <person name="Keller J."/>
        </authorList>
    </citation>
    <scope>NUCLEOTIDE SEQUENCE [LARGE SCALE GENOMIC DNA]</scope>
    <source>
        <strain evidence="1 2">SAG 2036</strain>
    </source>
</reference>
<gene>
    <name evidence="1" type="ORF">WJX73_005865</name>
</gene>
<dbReference type="Proteomes" id="UP001465755">
    <property type="component" value="Unassembled WGS sequence"/>
</dbReference>